<dbReference type="PANTHER" id="PTHR43283">
    <property type="entry name" value="BETA-LACTAMASE-RELATED"/>
    <property type="match status" value="1"/>
</dbReference>
<dbReference type="OrthoDB" id="428260at2759"/>
<keyword evidence="2" id="KW-0378">Hydrolase</keyword>
<evidence type="ECO:0000313" key="5">
    <source>
        <dbReference type="Proteomes" id="UP000663193"/>
    </source>
</evidence>
<evidence type="ECO:0000259" key="3">
    <source>
        <dbReference type="Pfam" id="PF00144"/>
    </source>
</evidence>
<dbReference type="Proteomes" id="UP000663193">
    <property type="component" value="Chromosome 11"/>
</dbReference>
<proteinExistence type="inferred from homology"/>
<evidence type="ECO:0000256" key="2">
    <source>
        <dbReference type="ARBA" id="ARBA00022801"/>
    </source>
</evidence>
<dbReference type="InterPro" id="IPR050789">
    <property type="entry name" value="Diverse_Enzym_Activities"/>
</dbReference>
<evidence type="ECO:0000256" key="1">
    <source>
        <dbReference type="ARBA" id="ARBA00009009"/>
    </source>
</evidence>
<keyword evidence="5" id="KW-1185">Reference proteome</keyword>
<accession>A0A7U2F8R1</accession>
<dbReference type="InterPro" id="IPR012338">
    <property type="entry name" value="Beta-lactam/transpept-like"/>
</dbReference>
<dbReference type="GO" id="GO:0016787">
    <property type="term" value="F:hydrolase activity"/>
    <property type="evidence" value="ECO:0007669"/>
    <property type="project" value="UniProtKB-KW"/>
</dbReference>
<dbReference type="KEGG" id="pno:SNOG_09364"/>
<dbReference type="PANTHER" id="PTHR43283:SF17">
    <property type="entry name" value="(LOVD), PUTATIVE (AFU_ORTHOLOGUE AFUA_5G00920)-RELATED"/>
    <property type="match status" value="1"/>
</dbReference>
<dbReference type="RefSeq" id="XP_001799659.1">
    <property type="nucleotide sequence ID" value="XM_001799607.1"/>
</dbReference>
<dbReference type="InterPro" id="IPR001466">
    <property type="entry name" value="Beta-lactam-related"/>
</dbReference>
<dbReference type="VEuPathDB" id="FungiDB:JI435_093640"/>
<sequence>MADFETVINDTIAAHEIPGCALVATNRDGSFNYAKSFGKTSMKEENAKPFDFNTVMWVASCTKLMTSICAMQLVERGLVTLDEPIYKHIPELEALKVLKGFNETTGEPIEEKQTATMTLRHLLTHASGLSYDGMHPTLLAWLAYHKKQPNQSGKLLERFSAPLVAQPGESWAYGPSIDYAGLLVERISGKSLEEYMKTNLWEPLGIKDMTFYLDSRPDMKARLADMSIRNEEGKVRFTDAHMPYLNNDGKENEDCMGGQGVKTSAGEYLKVLKAILTTDTDEKILKKQTVEEFFKPQLGEGSRGMLNFVLQDRMANNAMGGTHQGAKRDWGLGGILIMDKPEGSAFEPGTMLWGGYPNLIWWADRKAGLTGLYASQVLPPGDAKSAQLTRQFEEGMYAALQKA</sequence>
<dbReference type="SUPFAM" id="SSF56601">
    <property type="entry name" value="beta-lactamase/transpeptidase-like"/>
    <property type="match status" value="1"/>
</dbReference>
<dbReference type="Pfam" id="PF00144">
    <property type="entry name" value="Beta-lactamase"/>
    <property type="match status" value="1"/>
</dbReference>
<comment type="similarity">
    <text evidence="1">Belongs to the class-A beta-lactamase family.</text>
</comment>
<protein>
    <recommendedName>
        <fullName evidence="3">Beta-lactamase-related domain-containing protein</fullName>
    </recommendedName>
</protein>
<gene>
    <name evidence="4" type="ORF">JI435_093640</name>
</gene>
<dbReference type="Gene3D" id="3.40.710.10">
    <property type="entry name" value="DD-peptidase/beta-lactamase superfamily"/>
    <property type="match status" value="1"/>
</dbReference>
<name>A0A7U2F8R1_PHANO</name>
<reference evidence="5" key="1">
    <citation type="journal article" date="2021" name="BMC Genomics">
        <title>Chromosome-level genome assembly and manually-curated proteome of model necrotroph Parastagonospora nodorum Sn15 reveals a genome-wide trove of candidate effector homologs, and redundancy of virulence-related functions within an accessory chromosome.</title>
        <authorList>
            <person name="Bertazzoni S."/>
            <person name="Jones D.A.B."/>
            <person name="Phan H.T."/>
            <person name="Tan K.-C."/>
            <person name="Hane J.K."/>
        </authorList>
    </citation>
    <scope>NUCLEOTIDE SEQUENCE [LARGE SCALE GENOMIC DNA]</scope>
    <source>
        <strain evidence="5">SN15 / ATCC MYA-4574 / FGSC 10173)</strain>
    </source>
</reference>
<feature type="domain" description="Beta-lactamase-related" evidence="3">
    <location>
        <begin position="6"/>
        <end position="384"/>
    </location>
</feature>
<dbReference type="AlphaFoldDB" id="A0A7U2F8R1"/>
<organism evidence="4 5">
    <name type="scientific">Phaeosphaeria nodorum (strain SN15 / ATCC MYA-4574 / FGSC 10173)</name>
    <name type="common">Glume blotch fungus</name>
    <name type="synonym">Parastagonospora nodorum</name>
    <dbReference type="NCBI Taxonomy" id="321614"/>
    <lineage>
        <taxon>Eukaryota</taxon>
        <taxon>Fungi</taxon>
        <taxon>Dikarya</taxon>
        <taxon>Ascomycota</taxon>
        <taxon>Pezizomycotina</taxon>
        <taxon>Dothideomycetes</taxon>
        <taxon>Pleosporomycetidae</taxon>
        <taxon>Pleosporales</taxon>
        <taxon>Pleosporineae</taxon>
        <taxon>Phaeosphaeriaceae</taxon>
        <taxon>Parastagonospora</taxon>
    </lineage>
</organism>
<dbReference type="EMBL" id="CP069033">
    <property type="protein sequence ID" value="QRD00840.1"/>
    <property type="molecule type" value="Genomic_DNA"/>
</dbReference>
<evidence type="ECO:0000313" key="4">
    <source>
        <dbReference type="EMBL" id="QRD00840.1"/>
    </source>
</evidence>